<evidence type="ECO:0000313" key="3">
    <source>
        <dbReference type="Proteomes" id="UP000293289"/>
    </source>
</evidence>
<accession>A0A4Q7MLG1</accession>
<dbReference type="EMBL" id="SGWY01000001">
    <property type="protein sequence ID" value="RZS68298.1"/>
    <property type="molecule type" value="Genomic_DNA"/>
</dbReference>
<dbReference type="Proteomes" id="UP000293289">
    <property type="component" value="Unassembled WGS sequence"/>
</dbReference>
<organism evidence="2 3">
    <name type="scientific">Agromyces ramosus</name>
    <dbReference type="NCBI Taxonomy" id="33879"/>
    <lineage>
        <taxon>Bacteria</taxon>
        <taxon>Bacillati</taxon>
        <taxon>Actinomycetota</taxon>
        <taxon>Actinomycetes</taxon>
        <taxon>Micrococcales</taxon>
        <taxon>Microbacteriaceae</taxon>
        <taxon>Agromyces</taxon>
    </lineage>
</organism>
<feature type="domain" description="GAF" evidence="1">
    <location>
        <begin position="25"/>
        <end position="172"/>
    </location>
</feature>
<dbReference type="RefSeq" id="WP_130351632.1">
    <property type="nucleotide sequence ID" value="NZ_SGWY01000001.1"/>
</dbReference>
<dbReference type="OrthoDB" id="118142at2"/>
<dbReference type="Gene3D" id="3.30.450.40">
    <property type="match status" value="1"/>
</dbReference>
<protein>
    <submittedName>
        <fullName evidence="2">GAF domain-containing protein</fullName>
    </submittedName>
</protein>
<comment type="caution">
    <text evidence="2">The sequence shown here is derived from an EMBL/GenBank/DDBJ whole genome shotgun (WGS) entry which is preliminary data.</text>
</comment>
<evidence type="ECO:0000313" key="2">
    <source>
        <dbReference type="EMBL" id="RZS68298.1"/>
    </source>
</evidence>
<dbReference type="InterPro" id="IPR029016">
    <property type="entry name" value="GAF-like_dom_sf"/>
</dbReference>
<gene>
    <name evidence="2" type="ORF">EV187_0726</name>
</gene>
<keyword evidence="3" id="KW-1185">Reference proteome</keyword>
<sequence length="182" mass="19637">MQPGEVGIEITPILSAGSLEPEFAAQLDALLRRTCHLARALTGAELAAVKLRAGDDSSQARKYFSMSEKYAAFRDFRVDPKGEGLHGMRIPPGEVVRLTEAEVLSHPLYQAFGPFADTHPPMRGWLATSVCGDDGRSYGMLQLSDKSGGRDFDASDEANIHELAALIGETLDALRLAAQRPA</sequence>
<dbReference type="AlphaFoldDB" id="A0A4Q7MLG1"/>
<name>A0A4Q7MLG1_9MICO</name>
<dbReference type="InterPro" id="IPR003018">
    <property type="entry name" value="GAF"/>
</dbReference>
<reference evidence="2 3" key="1">
    <citation type="submission" date="2019-02" db="EMBL/GenBank/DDBJ databases">
        <title>Genomic Encyclopedia of Type Strains, Phase IV (KMG-IV): sequencing the most valuable type-strain genomes for metagenomic binning, comparative biology and taxonomic classification.</title>
        <authorList>
            <person name="Goeker M."/>
        </authorList>
    </citation>
    <scope>NUCLEOTIDE SEQUENCE [LARGE SCALE GENOMIC DNA]</scope>
    <source>
        <strain evidence="2 3">DSM 43045</strain>
    </source>
</reference>
<evidence type="ECO:0000259" key="1">
    <source>
        <dbReference type="Pfam" id="PF13185"/>
    </source>
</evidence>
<proteinExistence type="predicted"/>
<dbReference type="Pfam" id="PF13185">
    <property type="entry name" value="GAF_2"/>
    <property type="match status" value="1"/>
</dbReference>
<dbReference type="SUPFAM" id="SSF55781">
    <property type="entry name" value="GAF domain-like"/>
    <property type="match status" value="1"/>
</dbReference>